<dbReference type="PROSITE" id="PS50991">
    <property type="entry name" value="PYR_CT"/>
    <property type="match status" value="1"/>
</dbReference>
<protein>
    <submittedName>
        <fullName evidence="4">Homocitrate synthase NifV</fullName>
    </submittedName>
</protein>
<dbReference type="PROSITE" id="PS00816">
    <property type="entry name" value="AIPM_HOMOCIT_SYNTH_2"/>
    <property type="match status" value="1"/>
</dbReference>
<keyword evidence="5" id="KW-1185">Reference proteome</keyword>
<dbReference type="Proteomes" id="UP000189933">
    <property type="component" value="Unassembled WGS sequence"/>
</dbReference>
<dbReference type="CDD" id="cd07939">
    <property type="entry name" value="DRE_TIM_NifV"/>
    <property type="match status" value="1"/>
</dbReference>
<evidence type="ECO:0000256" key="2">
    <source>
        <dbReference type="RuleBase" id="RU003523"/>
    </source>
</evidence>
<dbReference type="PROSITE" id="PS00815">
    <property type="entry name" value="AIPM_HOMOCIT_SYNTH_1"/>
    <property type="match status" value="1"/>
</dbReference>
<dbReference type="OrthoDB" id="9804858at2"/>
<sequence length="271" mass="30198">MTLKIIDTTLRDGEQAAGVVFGIEDKILIARWLDAIGVDFIEAGIPAMGEIEQRSLKKLAEINLKAKLITWNRARKCDILQSIQCGFKLIHISVPASDIQIRYKLQKDRHWVLGQLREVLSFARQQGCQFSVGAEDASRADLFFLTQLAQEAEKLGATRLRVADTVGILDPFRTFEMIHFLRGKVSIPIEFHGHNDFGLATANALAAYKAGALWINTTAGGLGERAGNTSLGQFLRVLVEINKEHLEIDWQTVDHLENYVIEKAKKCLAAC</sequence>
<dbReference type="EMBL" id="FUXM01000011">
    <property type="protein sequence ID" value="SJZ89811.1"/>
    <property type="molecule type" value="Genomic_DNA"/>
</dbReference>
<dbReference type="GO" id="GO:0019752">
    <property type="term" value="P:carboxylic acid metabolic process"/>
    <property type="evidence" value="ECO:0007669"/>
    <property type="project" value="InterPro"/>
</dbReference>
<name>A0A1T4PEP3_9FIRM</name>
<organism evidence="4 5">
    <name type="scientific">Carboxydocella sporoproducens DSM 16521</name>
    <dbReference type="NCBI Taxonomy" id="1121270"/>
    <lineage>
        <taxon>Bacteria</taxon>
        <taxon>Bacillati</taxon>
        <taxon>Bacillota</taxon>
        <taxon>Clostridia</taxon>
        <taxon>Eubacteriales</taxon>
        <taxon>Clostridiales Family XVI. Incertae Sedis</taxon>
        <taxon>Carboxydocella</taxon>
    </lineage>
</organism>
<dbReference type="PANTHER" id="PTHR42880:SF1">
    <property type="entry name" value="ISOPROPYLMALATE_HOMOCITRATE_CITRAMALATE SYNTHASE FAMILY PROTEIN"/>
    <property type="match status" value="1"/>
</dbReference>
<evidence type="ECO:0000313" key="5">
    <source>
        <dbReference type="Proteomes" id="UP000189933"/>
    </source>
</evidence>
<dbReference type="InterPro" id="IPR013477">
    <property type="entry name" value="NifV/FrbC"/>
</dbReference>
<dbReference type="GO" id="GO:0046912">
    <property type="term" value="F:acyltransferase activity, acyl groups converted into alkyl on transfer"/>
    <property type="evidence" value="ECO:0007669"/>
    <property type="project" value="InterPro"/>
</dbReference>
<keyword evidence="1 2" id="KW-0808">Transferase</keyword>
<dbReference type="AlphaFoldDB" id="A0A1T4PEP3"/>
<evidence type="ECO:0000256" key="1">
    <source>
        <dbReference type="ARBA" id="ARBA00022679"/>
    </source>
</evidence>
<reference evidence="5" key="1">
    <citation type="submission" date="2017-02" db="EMBL/GenBank/DDBJ databases">
        <authorList>
            <person name="Varghese N."/>
            <person name="Submissions S."/>
        </authorList>
    </citation>
    <scope>NUCLEOTIDE SEQUENCE [LARGE SCALE GENOMIC DNA]</scope>
    <source>
        <strain evidence="5">DSM 16521</strain>
    </source>
</reference>
<accession>A0A1T4PEP3</accession>
<dbReference type="InterPro" id="IPR002034">
    <property type="entry name" value="AIPM/Hcit_synth_CS"/>
</dbReference>
<dbReference type="InterPro" id="IPR013785">
    <property type="entry name" value="Aldolase_TIM"/>
</dbReference>
<dbReference type="RefSeq" id="WP_078665320.1">
    <property type="nucleotide sequence ID" value="NZ_FUXM01000011.1"/>
</dbReference>
<evidence type="ECO:0000313" key="4">
    <source>
        <dbReference type="EMBL" id="SJZ89811.1"/>
    </source>
</evidence>
<dbReference type="InterPro" id="IPR000891">
    <property type="entry name" value="PYR_CT"/>
</dbReference>
<dbReference type="Gene3D" id="3.20.20.70">
    <property type="entry name" value="Aldolase class I"/>
    <property type="match status" value="1"/>
</dbReference>
<dbReference type="Pfam" id="PF00682">
    <property type="entry name" value="HMGL-like"/>
    <property type="match status" value="1"/>
</dbReference>
<evidence type="ECO:0000259" key="3">
    <source>
        <dbReference type="PROSITE" id="PS50991"/>
    </source>
</evidence>
<dbReference type="PANTHER" id="PTHR42880">
    <property type="entry name" value="HOMOCITRATE SYNTHASE"/>
    <property type="match status" value="1"/>
</dbReference>
<feature type="domain" description="Pyruvate carboxyltransferase" evidence="3">
    <location>
        <begin position="3"/>
        <end position="254"/>
    </location>
</feature>
<gene>
    <name evidence="4" type="ORF">SAMN02745885_01240</name>
</gene>
<proteinExistence type="inferred from homology"/>
<dbReference type="SUPFAM" id="SSF51569">
    <property type="entry name" value="Aldolase"/>
    <property type="match status" value="1"/>
</dbReference>
<comment type="similarity">
    <text evidence="2">Belongs to the alpha-IPM synthase/homocitrate synthase family.</text>
</comment>